<comment type="caution">
    <text evidence="7">The sequence shown here is derived from an EMBL/GenBank/DDBJ whole genome shotgun (WGS) entry which is preliminary data.</text>
</comment>
<keyword evidence="3 7" id="KW-0436">Ligase</keyword>
<dbReference type="GO" id="GO:0006281">
    <property type="term" value="P:DNA repair"/>
    <property type="evidence" value="ECO:0007669"/>
    <property type="project" value="InterPro"/>
</dbReference>
<dbReference type="Pfam" id="PF01068">
    <property type="entry name" value="DNA_ligase_A_M"/>
    <property type="match status" value="1"/>
</dbReference>
<evidence type="ECO:0000313" key="7">
    <source>
        <dbReference type="EMBL" id="PSH55195.1"/>
    </source>
</evidence>
<comment type="catalytic activity">
    <reaction evidence="4">
        <text>ATP + (deoxyribonucleotide)n-3'-hydroxyl + 5'-phospho-(deoxyribonucleotide)m = (deoxyribonucleotide)n+m + AMP + diphosphate.</text>
        <dbReference type="EC" id="6.5.1.1"/>
    </reaction>
</comment>
<dbReference type="PANTHER" id="PTHR45674:SF4">
    <property type="entry name" value="DNA LIGASE 1"/>
    <property type="match status" value="1"/>
</dbReference>
<dbReference type="CDD" id="cd07970">
    <property type="entry name" value="OBF_DNA_ligase_LigC"/>
    <property type="match status" value="1"/>
</dbReference>
<dbReference type="RefSeq" id="WP_106719200.1">
    <property type="nucleotide sequence ID" value="NZ_JACHXT010000002.1"/>
</dbReference>
<dbReference type="NCBIfam" id="NF006078">
    <property type="entry name" value="PRK08224.1"/>
    <property type="match status" value="1"/>
</dbReference>
<dbReference type="EC" id="6.5.1.1" evidence="2"/>
<dbReference type="InterPro" id="IPR012340">
    <property type="entry name" value="NA-bd_OB-fold"/>
</dbReference>
<dbReference type="Gene3D" id="3.30.470.30">
    <property type="entry name" value="DNA ligase/mRNA capping enzyme"/>
    <property type="match status" value="1"/>
</dbReference>
<keyword evidence="8" id="KW-1185">Reference proteome</keyword>
<dbReference type="PANTHER" id="PTHR45674">
    <property type="entry name" value="DNA LIGASE 1/3 FAMILY MEMBER"/>
    <property type="match status" value="1"/>
</dbReference>
<evidence type="ECO:0000313" key="8">
    <source>
        <dbReference type="Proteomes" id="UP000241158"/>
    </source>
</evidence>
<dbReference type="InterPro" id="IPR044117">
    <property type="entry name" value="OBF_LigC-like"/>
</dbReference>
<accession>A0A2P7ALX1</accession>
<dbReference type="GO" id="GO:0005524">
    <property type="term" value="F:ATP binding"/>
    <property type="evidence" value="ECO:0007669"/>
    <property type="project" value="InterPro"/>
</dbReference>
<dbReference type="AlphaFoldDB" id="A0A2P7ALX1"/>
<evidence type="ECO:0000259" key="6">
    <source>
        <dbReference type="PROSITE" id="PS50160"/>
    </source>
</evidence>
<evidence type="ECO:0000256" key="2">
    <source>
        <dbReference type="ARBA" id="ARBA00012727"/>
    </source>
</evidence>
<feature type="region of interest" description="Disordered" evidence="5">
    <location>
        <begin position="269"/>
        <end position="289"/>
    </location>
</feature>
<dbReference type="EMBL" id="PGGN01000006">
    <property type="protein sequence ID" value="PSH55195.1"/>
    <property type="molecule type" value="Genomic_DNA"/>
</dbReference>
<dbReference type="GO" id="GO:0006310">
    <property type="term" value="P:DNA recombination"/>
    <property type="evidence" value="ECO:0007669"/>
    <property type="project" value="InterPro"/>
</dbReference>
<evidence type="ECO:0000256" key="5">
    <source>
        <dbReference type="SAM" id="MobiDB-lite"/>
    </source>
</evidence>
<comment type="similarity">
    <text evidence="1">Belongs to the ATP-dependent DNA ligase family.</text>
</comment>
<dbReference type="SUPFAM" id="SSF56091">
    <property type="entry name" value="DNA ligase/mRNA capping enzyme, catalytic domain"/>
    <property type="match status" value="1"/>
</dbReference>
<feature type="domain" description="ATP-dependent DNA ligase family profile" evidence="6">
    <location>
        <begin position="121"/>
        <end position="208"/>
    </location>
</feature>
<dbReference type="InterPro" id="IPR050191">
    <property type="entry name" value="ATP-dep_DNA_ligase"/>
</dbReference>
<evidence type="ECO:0000256" key="1">
    <source>
        <dbReference type="ARBA" id="ARBA00007572"/>
    </source>
</evidence>
<dbReference type="OrthoDB" id="9770771at2"/>
<dbReference type="Pfam" id="PF04679">
    <property type="entry name" value="DNA_ligase_A_C"/>
    <property type="match status" value="1"/>
</dbReference>
<organism evidence="7 8">
    <name type="scientific">Phyllobacterium endophyticum</name>
    <dbReference type="NCBI Taxonomy" id="1149773"/>
    <lineage>
        <taxon>Bacteria</taxon>
        <taxon>Pseudomonadati</taxon>
        <taxon>Pseudomonadota</taxon>
        <taxon>Alphaproteobacteria</taxon>
        <taxon>Hyphomicrobiales</taxon>
        <taxon>Phyllobacteriaceae</taxon>
        <taxon>Phyllobacterium</taxon>
    </lineage>
</organism>
<name>A0A2P7ALX1_9HYPH</name>
<dbReference type="Proteomes" id="UP000241158">
    <property type="component" value="Unassembled WGS sequence"/>
</dbReference>
<dbReference type="InterPro" id="IPR012310">
    <property type="entry name" value="DNA_ligase_ATP-dep_cent"/>
</dbReference>
<dbReference type="GO" id="GO:0003910">
    <property type="term" value="F:DNA ligase (ATP) activity"/>
    <property type="evidence" value="ECO:0007669"/>
    <property type="project" value="UniProtKB-EC"/>
</dbReference>
<gene>
    <name evidence="7" type="ORF">CU100_24320</name>
</gene>
<reference evidence="8" key="1">
    <citation type="submission" date="2017-11" db="EMBL/GenBank/DDBJ databases">
        <authorList>
            <person name="Kuznetsova I."/>
            <person name="Sazanova A."/>
            <person name="Chirak E."/>
            <person name="Safronova V."/>
            <person name="Willems A."/>
        </authorList>
    </citation>
    <scope>NUCLEOTIDE SEQUENCE [LARGE SCALE GENOMIC DNA]</scope>
    <source>
        <strain evidence="8">PEPV15</strain>
    </source>
</reference>
<dbReference type="Gene3D" id="2.40.50.140">
    <property type="entry name" value="Nucleic acid-binding proteins"/>
    <property type="match status" value="1"/>
</dbReference>
<protein>
    <recommendedName>
        <fullName evidence="2">DNA ligase (ATP)</fullName>
        <ecNumber evidence="2">6.5.1.1</ecNumber>
    </recommendedName>
</protein>
<dbReference type="CDD" id="cd07905">
    <property type="entry name" value="Adenylation_DNA_ligase_LigC"/>
    <property type="match status" value="1"/>
</dbReference>
<proteinExistence type="inferred from homology"/>
<dbReference type="PROSITE" id="PS50160">
    <property type="entry name" value="DNA_LIGASE_A3"/>
    <property type="match status" value="1"/>
</dbReference>
<dbReference type="SUPFAM" id="SSF50249">
    <property type="entry name" value="Nucleic acid-binding proteins"/>
    <property type="match status" value="1"/>
</dbReference>
<evidence type="ECO:0000256" key="4">
    <source>
        <dbReference type="ARBA" id="ARBA00034003"/>
    </source>
</evidence>
<evidence type="ECO:0000256" key="3">
    <source>
        <dbReference type="ARBA" id="ARBA00022598"/>
    </source>
</evidence>
<dbReference type="InterPro" id="IPR044119">
    <property type="entry name" value="Adenylation_LigC-like"/>
</dbReference>
<sequence>MVAPPEFPLPLDTEPMEARTTEALPQTGGPWQYEPKWDGFRCLAFKSGQKVRLLAKSGKDLGRYFPEMVAHLKEVKLDEFVLDGELVVIIDGKPEFDALQMRLHPAESRIRKLSLATPAKFTVFDILADETGAVLLDRPLRQRRKALERIARPMQSDSWLGISPATSDAHEAQTWLDASGNGATDGVVAKLLDAPYTPGERTMLKVKRIRTADCVVGGFRYRAGTRLVGSLLLGLYDAAGMLNHVGFTSMIAASEAPALTRKLEALEGEGFTGRSPGGPSRWSTEKSSQWQPLRPELVAEVKFDHVTNDRFRHGTRFVRWRPDKAPRQCTFEQIR</sequence>
<dbReference type="InterPro" id="IPR012309">
    <property type="entry name" value="DNA_ligase_ATP-dep_C"/>
</dbReference>